<comment type="caution">
    <text evidence="1">The sequence shown here is derived from an EMBL/GenBank/DDBJ whole genome shotgun (WGS) entry which is preliminary data.</text>
</comment>
<sequence length="387" mass="45091">MFNFISLFGEKNVRNSFLVILFALSFNINAQINVIKNGGSISKNEQQALDLFKSYMQIVNDRNKGQKFWNTDKKFESYDFLFSEGFWNPNLYAYISQANVLSVSDIGEESKLIKVLMSPSDKTENIYAIVNYVFKNNKLSNYTDFYTEKWMKRTVGNIEYYFPSDYSFNLAKAKQANVFINKLENIFKFNNHNKLHYYIAKNCKEVRTVQGFDYVLGEGQSNHCAFFDSQNKIIYTTAFSGENHKHELIHLINTKYPNAHYWLTSGFSVYSNSDNVHIGKPLTWHCQKISDFIKEHPDFNFLDEEKEIKLEGTSVDYFVGAALIHQFLQQHTTKDLDMIMERSSDKGFFERNYYLFGASSSTDLNNKIKVTIKELSNPNTKLMLDLN</sequence>
<proteinExistence type="predicted"/>
<name>A0A1T3MKJ8_9FLAO</name>
<reference evidence="1 2" key="1">
    <citation type="submission" date="2016-06" db="EMBL/GenBank/DDBJ databases">
        <title>Revisiting the taxonomy of the Elizabethkingia Genus based on Whole-Genome Sequencing, Optical Mapping, and MALDI-TOF.</title>
        <authorList>
            <person name="Nicholson A.C."/>
        </authorList>
    </citation>
    <scope>NUCLEOTIDE SEQUENCE [LARGE SCALE GENOMIC DNA]</scope>
    <source>
        <strain evidence="1 2">G4070</strain>
    </source>
</reference>
<organism evidence="1 2">
    <name type="scientific">Elizabethkingia occulta</name>
    <dbReference type="NCBI Taxonomy" id="1867263"/>
    <lineage>
        <taxon>Bacteria</taxon>
        <taxon>Pseudomonadati</taxon>
        <taxon>Bacteroidota</taxon>
        <taxon>Flavobacteriia</taxon>
        <taxon>Flavobacteriales</taxon>
        <taxon>Weeksellaceae</taxon>
        <taxon>Elizabethkingia</taxon>
    </lineage>
</organism>
<dbReference type="EMBL" id="MAHX01000015">
    <property type="protein sequence ID" value="OPC65117.1"/>
    <property type="molecule type" value="Genomic_DNA"/>
</dbReference>
<gene>
    <name evidence="1" type="ORF">BAZ10_03525</name>
</gene>
<dbReference type="AlphaFoldDB" id="A0A1T3MKJ8"/>
<dbReference type="Proteomes" id="UP000190813">
    <property type="component" value="Unassembled WGS sequence"/>
</dbReference>
<evidence type="ECO:0000313" key="2">
    <source>
        <dbReference type="Proteomes" id="UP000190813"/>
    </source>
</evidence>
<protein>
    <submittedName>
        <fullName evidence="1">Uncharacterized protein</fullName>
    </submittedName>
</protein>
<evidence type="ECO:0000313" key="1">
    <source>
        <dbReference type="EMBL" id="OPC65117.1"/>
    </source>
</evidence>
<keyword evidence="2" id="KW-1185">Reference proteome</keyword>
<accession>A0A1T3MKJ8</accession>